<dbReference type="EMBL" id="MW480892">
    <property type="protein sequence ID" value="UBI44081.1"/>
    <property type="molecule type" value="Genomic_RNA"/>
</dbReference>
<protein>
    <submittedName>
        <fullName evidence="1">P1</fullName>
    </submittedName>
</protein>
<proteinExistence type="predicted"/>
<organism evidence="1">
    <name type="scientific">Fig umbra-like virus</name>
    <dbReference type="NCBI Taxonomy" id="2877436"/>
    <lineage>
        <taxon>Viruses</taxon>
        <taxon>Riboviria</taxon>
        <taxon>Orthornavirae</taxon>
        <taxon>Kitrinoviricota</taxon>
        <taxon>Tolucaviricetes</taxon>
        <taxon>Tolivirales</taxon>
        <taxon>Tombusviridae</taxon>
        <taxon>Calvusvirinae</taxon>
        <taxon>Umbravirus</taxon>
    </lineage>
</organism>
<evidence type="ECO:0000313" key="1">
    <source>
        <dbReference type="EMBL" id="UBI44081.1"/>
    </source>
</evidence>
<accession>A0A8K1M466</accession>
<reference evidence="1" key="1">
    <citation type="journal article" date="2021" name="Virus Genes">
        <title>Genome characterization of fig umbra-like virus.</title>
        <authorList>
            <person name="Wang X."/>
            <person name="Olmedo-Velarde A."/>
            <person name="Larrea-Sarmiento A."/>
            <person name="Simon A.E."/>
            <person name="Kong A."/>
            <person name="Borth W."/>
            <person name="Suzuki J.Y."/>
            <person name="Wall M.M."/>
            <person name="Hu J."/>
            <person name="Melzer M."/>
        </authorList>
    </citation>
    <scope>NUCLEOTIDE SEQUENCE</scope>
    <source>
        <strain evidence="1">Oahu1</strain>
    </source>
</reference>
<name>A0A8K1M466_9TOMB</name>
<sequence length="194" mass="21833">MDSISMPKACWSKARQVLRTPASFSKGVVKAAYQWVNMPRGKYARDVSTSLGIVIAEPVAAVRRRLPSVNSLAEELVTRQSVDTLVDDWCLGLSNPDNNVEVGWALRLRDRFGFPPASEPTRLSGERWVLKQLNGVDPESWNDDYVFEDAQEDFQREYVPGRNAHIAATAATLWLTETLYDKALARHQGFHSLQ</sequence>